<dbReference type="GO" id="GO:0005737">
    <property type="term" value="C:cytoplasm"/>
    <property type="evidence" value="ECO:0007669"/>
    <property type="project" value="TreeGrafter"/>
</dbReference>
<sequence>MHETHSAWTVASGLLLVGIGVLAHYYGVPELVRELVSEKVALKKDSDALGRFRKTPQPLHFMVYLFHVENPEEVSGQGARPVLTEKGPYVYE</sequence>
<keyword evidence="6" id="KW-0552">Olfaction</keyword>
<evidence type="ECO:0000256" key="10">
    <source>
        <dbReference type="ARBA" id="ARBA00023170"/>
    </source>
</evidence>
<evidence type="ECO:0000256" key="9">
    <source>
        <dbReference type="ARBA" id="ARBA00023157"/>
    </source>
</evidence>
<comment type="subcellular location">
    <subcellularLocation>
        <location evidence="1">Cell membrane</location>
    </subcellularLocation>
</comment>
<dbReference type="GO" id="GO:0005886">
    <property type="term" value="C:plasma membrane"/>
    <property type="evidence" value="ECO:0007669"/>
    <property type="project" value="UniProtKB-SubCell"/>
</dbReference>
<dbReference type="PRINTS" id="PR01609">
    <property type="entry name" value="CD36FAMILY"/>
</dbReference>
<evidence type="ECO:0000256" key="8">
    <source>
        <dbReference type="ARBA" id="ARBA00023136"/>
    </source>
</evidence>
<dbReference type="GO" id="GO:0007608">
    <property type="term" value="P:sensory perception of smell"/>
    <property type="evidence" value="ECO:0007669"/>
    <property type="project" value="UniProtKB-KW"/>
</dbReference>
<evidence type="ECO:0000256" key="12">
    <source>
        <dbReference type="ARBA" id="ARBA00040645"/>
    </source>
</evidence>
<reference evidence="14" key="2">
    <citation type="journal article" date="2023" name="BMC Genomics">
        <title>Pest status, molecular evolution, and epigenetic factors derived from the genome assembly of Frankliniella fusca, a thysanopteran phytovirus vector.</title>
        <authorList>
            <person name="Catto M.A."/>
            <person name="Labadie P.E."/>
            <person name="Jacobson A.L."/>
            <person name="Kennedy G.G."/>
            <person name="Srinivasan R."/>
            <person name="Hunt B.G."/>
        </authorList>
    </citation>
    <scope>NUCLEOTIDE SEQUENCE</scope>
    <source>
        <strain evidence="14">PL_HMW_Pooled</strain>
    </source>
</reference>
<dbReference type="InterPro" id="IPR002159">
    <property type="entry name" value="CD36_fam"/>
</dbReference>
<dbReference type="Proteomes" id="UP001219518">
    <property type="component" value="Unassembled WGS sequence"/>
</dbReference>
<keyword evidence="8 13" id="KW-0472">Membrane</keyword>
<gene>
    <name evidence="14" type="ORF">KUF71_015272</name>
</gene>
<organism evidence="14 15">
    <name type="scientific">Frankliniella fusca</name>
    <dbReference type="NCBI Taxonomy" id="407009"/>
    <lineage>
        <taxon>Eukaryota</taxon>
        <taxon>Metazoa</taxon>
        <taxon>Ecdysozoa</taxon>
        <taxon>Arthropoda</taxon>
        <taxon>Hexapoda</taxon>
        <taxon>Insecta</taxon>
        <taxon>Pterygota</taxon>
        <taxon>Neoptera</taxon>
        <taxon>Paraneoptera</taxon>
        <taxon>Thysanoptera</taxon>
        <taxon>Terebrantia</taxon>
        <taxon>Thripoidea</taxon>
        <taxon>Thripidae</taxon>
        <taxon>Frankliniella</taxon>
    </lineage>
</organism>
<evidence type="ECO:0000256" key="7">
    <source>
        <dbReference type="ARBA" id="ARBA00022989"/>
    </source>
</evidence>
<proteinExistence type="inferred from homology"/>
<keyword evidence="3" id="KW-1003">Cell membrane</keyword>
<name>A0AAE1HT08_9NEOP</name>
<keyword evidence="11" id="KW-0325">Glycoprotein</keyword>
<evidence type="ECO:0000256" key="1">
    <source>
        <dbReference type="ARBA" id="ARBA00004236"/>
    </source>
</evidence>
<keyword evidence="10" id="KW-0675">Receptor</keyword>
<evidence type="ECO:0000256" key="2">
    <source>
        <dbReference type="ARBA" id="ARBA00010532"/>
    </source>
</evidence>
<keyword evidence="5 13" id="KW-0812">Transmembrane</keyword>
<dbReference type="GO" id="GO:0005044">
    <property type="term" value="F:scavenger receptor activity"/>
    <property type="evidence" value="ECO:0007669"/>
    <property type="project" value="TreeGrafter"/>
</dbReference>
<dbReference type="Pfam" id="PF01130">
    <property type="entry name" value="CD36"/>
    <property type="match status" value="1"/>
</dbReference>
<feature type="transmembrane region" description="Helical" evidence="13">
    <location>
        <begin position="6"/>
        <end position="26"/>
    </location>
</feature>
<evidence type="ECO:0000256" key="11">
    <source>
        <dbReference type="ARBA" id="ARBA00023180"/>
    </source>
</evidence>
<protein>
    <recommendedName>
        <fullName evidence="12">Sensory neuron membrane protein 2</fullName>
    </recommendedName>
</protein>
<dbReference type="PANTHER" id="PTHR11923">
    <property type="entry name" value="SCAVENGER RECEPTOR CLASS B TYPE-1 SR-B1"/>
    <property type="match status" value="1"/>
</dbReference>
<keyword evidence="4" id="KW-0716">Sensory transduction</keyword>
<evidence type="ECO:0000256" key="3">
    <source>
        <dbReference type="ARBA" id="ARBA00022475"/>
    </source>
</evidence>
<evidence type="ECO:0000256" key="13">
    <source>
        <dbReference type="SAM" id="Phobius"/>
    </source>
</evidence>
<dbReference type="PANTHER" id="PTHR11923:SF109">
    <property type="entry name" value="SENSORY NEURON MEMBRANE PROTEIN 2"/>
    <property type="match status" value="1"/>
</dbReference>
<comment type="similarity">
    <text evidence="2">Belongs to the CD36 family.</text>
</comment>
<keyword evidence="7 13" id="KW-1133">Transmembrane helix</keyword>
<reference evidence="14" key="1">
    <citation type="submission" date="2021-07" db="EMBL/GenBank/DDBJ databases">
        <authorList>
            <person name="Catto M.A."/>
            <person name="Jacobson A."/>
            <person name="Kennedy G."/>
            <person name="Labadie P."/>
            <person name="Hunt B.G."/>
            <person name="Srinivasan R."/>
        </authorList>
    </citation>
    <scope>NUCLEOTIDE SEQUENCE</scope>
    <source>
        <strain evidence="14">PL_HMW_Pooled</strain>
        <tissue evidence="14">Head</tissue>
    </source>
</reference>
<evidence type="ECO:0000313" key="14">
    <source>
        <dbReference type="EMBL" id="KAK3926936.1"/>
    </source>
</evidence>
<evidence type="ECO:0000256" key="4">
    <source>
        <dbReference type="ARBA" id="ARBA00022606"/>
    </source>
</evidence>
<keyword evidence="9" id="KW-1015">Disulfide bond</keyword>
<comment type="caution">
    <text evidence="14">The sequence shown here is derived from an EMBL/GenBank/DDBJ whole genome shotgun (WGS) entry which is preliminary data.</text>
</comment>
<evidence type="ECO:0000256" key="6">
    <source>
        <dbReference type="ARBA" id="ARBA00022725"/>
    </source>
</evidence>
<evidence type="ECO:0000313" key="15">
    <source>
        <dbReference type="Proteomes" id="UP001219518"/>
    </source>
</evidence>
<dbReference type="AlphaFoldDB" id="A0AAE1HT08"/>
<dbReference type="EMBL" id="JAHWGI010001271">
    <property type="protein sequence ID" value="KAK3926936.1"/>
    <property type="molecule type" value="Genomic_DNA"/>
</dbReference>
<keyword evidence="15" id="KW-1185">Reference proteome</keyword>
<evidence type="ECO:0000256" key="5">
    <source>
        <dbReference type="ARBA" id="ARBA00022692"/>
    </source>
</evidence>
<accession>A0AAE1HT08</accession>